<evidence type="ECO:0000256" key="2">
    <source>
        <dbReference type="ARBA" id="ARBA00007779"/>
    </source>
</evidence>
<evidence type="ECO:0000256" key="5">
    <source>
        <dbReference type="ARBA" id="ARBA00022989"/>
    </source>
</evidence>
<feature type="transmembrane region" description="Helical" evidence="8">
    <location>
        <begin position="1053"/>
        <end position="1074"/>
    </location>
</feature>
<evidence type="ECO:0000256" key="8">
    <source>
        <dbReference type="SAM" id="Phobius"/>
    </source>
</evidence>
<dbReference type="Pfam" id="PF02714">
    <property type="entry name" value="RSN1_7TM"/>
    <property type="match status" value="1"/>
</dbReference>
<dbReference type="Proteomes" id="UP001465976">
    <property type="component" value="Unassembled WGS sequence"/>
</dbReference>
<accession>A0ABR3FZ46</accession>
<feature type="transmembrane region" description="Helical" evidence="8">
    <location>
        <begin position="1086"/>
        <end position="1106"/>
    </location>
</feature>
<feature type="transmembrane region" description="Helical" evidence="8">
    <location>
        <begin position="155"/>
        <end position="176"/>
    </location>
</feature>
<feature type="region of interest" description="Disordered" evidence="7">
    <location>
        <begin position="506"/>
        <end position="550"/>
    </location>
</feature>
<evidence type="ECO:0008006" key="13">
    <source>
        <dbReference type="Google" id="ProtNLM"/>
    </source>
</evidence>
<dbReference type="PANTHER" id="PTHR13018">
    <property type="entry name" value="PROBABLE MEMBRANE PROTEIN DUF221-RELATED"/>
    <property type="match status" value="1"/>
</dbReference>
<proteinExistence type="inferred from homology"/>
<feature type="compositionally biased region" description="Basic and acidic residues" evidence="7">
    <location>
        <begin position="707"/>
        <end position="721"/>
    </location>
</feature>
<feature type="transmembrane region" description="Helical" evidence="8">
    <location>
        <begin position="969"/>
        <end position="992"/>
    </location>
</feature>
<evidence type="ECO:0000256" key="4">
    <source>
        <dbReference type="ARBA" id="ARBA00022692"/>
    </source>
</evidence>
<evidence type="ECO:0000259" key="10">
    <source>
        <dbReference type="Pfam" id="PF13967"/>
    </source>
</evidence>
<organism evidence="11 12">
    <name type="scientific">Marasmius crinis-equi</name>
    <dbReference type="NCBI Taxonomy" id="585013"/>
    <lineage>
        <taxon>Eukaryota</taxon>
        <taxon>Fungi</taxon>
        <taxon>Dikarya</taxon>
        <taxon>Basidiomycota</taxon>
        <taxon>Agaricomycotina</taxon>
        <taxon>Agaricomycetes</taxon>
        <taxon>Agaricomycetidae</taxon>
        <taxon>Agaricales</taxon>
        <taxon>Marasmiineae</taxon>
        <taxon>Marasmiaceae</taxon>
        <taxon>Marasmius</taxon>
    </lineage>
</organism>
<feature type="transmembrane region" description="Helical" evidence="8">
    <location>
        <begin position="248"/>
        <end position="273"/>
    </location>
</feature>
<protein>
    <recommendedName>
        <fullName evidence="13">CSC1/OSCA1-like 7TM region domain-containing protein</fullName>
    </recommendedName>
</protein>
<feature type="region of interest" description="Disordered" evidence="7">
    <location>
        <begin position="668"/>
        <end position="730"/>
    </location>
</feature>
<feature type="region of interest" description="Disordered" evidence="7">
    <location>
        <begin position="1293"/>
        <end position="1318"/>
    </location>
</feature>
<dbReference type="Pfam" id="PF13967">
    <property type="entry name" value="RSN1_TM"/>
    <property type="match status" value="1"/>
</dbReference>
<keyword evidence="6 8" id="KW-0472">Membrane</keyword>
<feature type="compositionally biased region" description="Polar residues" evidence="7">
    <location>
        <begin position="1299"/>
        <end position="1312"/>
    </location>
</feature>
<feature type="transmembrane region" description="Helical" evidence="8">
    <location>
        <begin position="879"/>
        <end position="905"/>
    </location>
</feature>
<dbReference type="InterPro" id="IPR032880">
    <property type="entry name" value="CSC1/OSCA1-like_N"/>
</dbReference>
<dbReference type="EMBL" id="JBAHYK010000022">
    <property type="protein sequence ID" value="KAL0580837.1"/>
    <property type="molecule type" value="Genomic_DNA"/>
</dbReference>
<feature type="region of interest" description="Disordered" evidence="7">
    <location>
        <begin position="417"/>
        <end position="452"/>
    </location>
</feature>
<comment type="similarity">
    <text evidence="2">Belongs to the CSC1 (TC 1.A.17) family.</text>
</comment>
<evidence type="ECO:0000259" key="9">
    <source>
        <dbReference type="Pfam" id="PF02714"/>
    </source>
</evidence>
<feature type="transmembrane region" description="Helical" evidence="8">
    <location>
        <begin position="832"/>
        <end position="859"/>
    </location>
</feature>
<name>A0ABR3FZ46_9AGAR</name>
<gene>
    <name evidence="11" type="ORF">V5O48_001213</name>
</gene>
<feature type="region of interest" description="Disordered" evidence="7">
    <location>
        <begin position="1"/>
        <end position="71"/>
    </location>
</feature>
<dbReference type="InterPro" id="IPR003864">
    <property type="entry name" value="CSC1/OSCA1-like_7TM"/>
</dbReference>
<feature type="compositionally biased region" description="Polar residues" evidence="7">
    <location>
        <begin position="680"/>
        <end position="690"/>
    </location>
</feature>
<comment type="caution">
    <text evidence="11">The sequence shown here is derived from an EMBL/GenBank/DDBJ whole genome shotgun (WGS) entry which is preliminary data.</text>
</comment>
<keyword evidence="5 8" id="KW-1133">Transmembrane helix</keyword>
<feature type="region of interest" description="Disordered" evidence="7">
    <location>
        <begin position="108"/>
        <end position="136"/>
    </location>
</feature>
<dbReference type="PANTHER" id="PTHR13018:SF5">
    <property type="entry name" value="RE44586P"/>
    <property type="match status" value="1"/>
</dbReference>
<feature type="transmembrane region" description="Helical" evidence="8">
    <location>
        <begin position="1112"/>
        <end position="1133"/>
    </location>
</feature>
<feature type="compositionally biased region" description="Basic residues" evidence="7">
    <location>
        <begin position="531"/>
        <end position="540"/>
    </location>
</feature>
<keyword evidence="12" id="KW-1185">Reference proteome</keyword>
<evidence type="ECO:0000313" key="11">
    <source>
        <dbReference type="EMBL" id="KAL0580837.1"/>
    </source>
</evidence>
<evidence type="ECO:0000256" key="3">
    <source>
        <dbReference type="ARBA" id="ARBA00022448"/>
    </source>
</evidence>
<feature type="compositionally biased region" description="Basic and acidic residues" evidence="7">
    <location>
        <begin position="440"/>
        <end position="452"/>
    </location>
</feature>
<keyword evidence="3" id="KW-0813">Transport</keyword>
<dbReference type="InterPro" id="IPR045122">
    <property type="entry name" value="Csc1-like"/>
</dbReference>
<feature type="transmembrane region" description="Helical" evidence="8">
    <location>
        <begin position="341"/>
        <end position="358"/>
    </location>
</feature>
<feature type="compositionally biased region" description="Polar residues" evidence="7">
    <location>
        <begin position="15"/>
        <end position="31"/>
    </location>
</feature>
<evidence type="ECO:0000313" key="12">
    <source>
        <dbReference type="Proteomes" id="UP001465976"/>
    </source>
</evidence>
<evidence type="ECO:0000256" key="6">
    <source>
        <dbReference type="ARBA" id="ARBA00023136"/>
    </source>
</evidence>
<reference evidence="11 12" key="1">
    <citation type="submission" date="2024-02" db="EMBL/GenBank/DDBJ databases">
        <title>A draft genome for the cacao thread blight pathogen Marasmius crinis-equi.</title>
        <authorList>
            <person name="Cohen S.P."/>
            <person name="Baruah I.K."/>
            <person name="Amoako-Attah I."/>
            <person name="Bukari Y."/>
            <person name="Meinhardt L.W."/>
            <person name="Bailey B.A."/>
        </authorList>
    </citation>
    <scope>NUCLEOTIDE SEQUENCE [LARGE SCALE GENOMIC DNA]</scope>
    <source>
        <strain evidence="11 12">GH-76</strain>
    </source>
</reference>
<feature type="transmembrane region" description="Helical" evidence="8">
    <location>
        <begin position="926"/>
        <end position="949"/>
    </location>
</feature>
<evidence type="ECO:0000256" key="1">
    <source>
        <dbReference type="ARBA" id="ARBA00004141"/>
    </source>
</evidence>
<evidence type="ECO:0000256" key="7">
    <source>
        <dbReference type="SAM" id="MobiDB-lite"/>
    </source>
</evidence>
<feature type="region of interest" description="Disordered" evidence="7">
    <location>
        <begin position="628"/>
        <end position="656"/>
    </location>
</feature>
<keyword evidence="4 8" id="KW-0812">Transmembrane</keyword>
<comment type="subcellular location">
    <subcellularLocation>
        <location evidence="1">Membrane</location>
        <topology evidence="1">Multi-pass membrane protein</topology>
    </subcellularLocation>
</comment>
<feature type="domain" description="CSC1/OSCA1-like 7TM region" evidence="9">
    <location>
        <begin position="855"/>
        <end position="1103"/>
    </location>
</feature>
<feature type="compositionally biased region" description="Low complexity" evidence="7">
    <location>
        <begin position="108"/>
        <end position="129"/>
    </location>
</feature>
<feature type="compositionally biased region" description="Low complexity" evidence="7">
    <location>
        <begin position="35"/>
        <end position="66"/>
    </location>
</feature>
<feature type="domain" description="CSC1/OSCA1-like N-terminal transmembrane" evidence="10">
    <location>
        <begin position="155"/>
        <end position="210"/>
    </location>
</feature>
<sequence length="1318" mass="144239">MNDIHDRHPLHPRNTPVTSLQQNWWTTSGGTTFIPPGTETSGSGSASPSPGSESSSGGVATMTSQTGIGGGGSLSTTTYTTNLPFSTFTSASSVITLFTQSLVTSVSSLPPTSTNSGASSSSGRPDGAALPDSNSATSRSPVCIGGGLDAQSDGLLASLIIPTVIGLLIWLLFAILRPRFRQIYAVREWFVQQDIRPKPLGSGFFAWLFPHVPLVPDLADDDDVDKSGQSVTDDAEHFPSDGQLSQRVLWIAFMIALGWSFLGLAGALPLYLIQTTCLANQPNTSVFGGAYSTLQDLSLLRLLRELDTRNISTNNLAVSPDLHFLGKRADSDDPSNIRPRIIVLTVFAVVLALFPALWKITKELNKLAGYRRRWLEGKCQGKDIAWLSARDAPGFVGWGEKQLKDFVLKTGLSSSLDNEASRQGSQHSRSRGNGGNGEKSGTRRTGDKAELLDENEKANLEVDINGIFSICETQDIALLIEQRDEILENLEIAETKYITSFKLSTPEPSLADFEPSPPRDSTRPYISRPIKYGHRRKRSKNPAPSASSLAPTSFVAPSHYYKIGGVSGVSGGHFTDATYERQRSTSFSDTFHQRIIGSRFQELNRDSANSGHFPLGSPLHVRQGTLEMKESDSVTSYPFPDPRKYGPNYAESPESGLDTLGEEEWVDLSRDGTPDDFFQSAENGTPSAGPSSFRRRPLRTATASETQSKRETFPFRKKDGPESPEDVMPPHLRLQQSQPFVRPLDGVNYDHLGDIYSDIAVWRTKLKQINADIADAQRECYSDIAEGVRIKGWLFLGQGLRHIPKMQLIEGRSKDDVRWDILQNERTKLDHFVYYGVLFVAGVLLAAGLTAATGLALATAPDFSHYLPFLQGLWSENRLAAGVVTVFVPALAISVFIYIALRVVLWASEIRASVSVSAGQLHKFQATFFFLTIVSGLWIVAVGALLFGIQAFSDNDNGDDARSVANGSIYIAVIVLAVVLQVAIIFPGLLILQPMKLWRVTRQEKYAITPRQRFRAVYPHVYEPHSFTTTGACVLAVVFISTFALIFPLIGPAVVILLLLTMIAHRYLIGYVYAPNASTGGLLQMWLLRRLGTLLAVQPILLGLIFLSRRIWIEGGVLVGTGVFVIIFVETFAHIRMSDRRRLSNITKDSVETFASTARTRRALMEDEESTSLVGSRSGMRPRGSMASVLEMMSLTLAVMPSPSRTRGPVPLKTESLDDLLQTERAAQTHPDAPPHLPALPFADHAEEMSGILYAPELIAPPPIIWLPNDRPGVGRSEALDLQKYHDLQVTLDVGPASGTPTSQVLHRTLSSKSRERS</sequence>